<evidence type="ECO:0000313" key="2">
    <source>
        <dbReference type="EMBL" id="PJE57791.1"/>
    </source>
</evidence>
<feature type="transmembrane region" description="Helical" evidence="1">
    <location>
        <begin position="7"/>
        <end position="28"/>
    </location>
</feature>
<evidence type="ECO:0000313" key="3">
    <source>
        <dbReference type="Proteomes" id="UP000231648"/>
    </source>
</evidence>
<organism evidence="2 3">
    <name type="scientific">Candidatus Portnoybacteria bacterium CG10_big_fil_rev_8_21_14_0_10_38_18</name>
    <dbReference type="NCBI Taxonomy" id="1974813"/>
    <lineage>
        <taxon>Bacteria</taxon>
        <taxon>Candidatus Portnoyibacteriota</taxon>
    </lineage>
</organism>
<evidence type="ECO:0000256" key="1">
    <source>
        <dbReference type="SAM" id="Phobius"/>
    </source>
</evidence>
<sequence>MNWIPKFILRILANTAGIFVAAYFIASIEFTGDWLDYLIVGAILAVANLVVRPILKIITAPLIFITLGLFIIVINAVILFGVDWFVESLRITSLWGYLWGSLIISVINTLIMKTTKKKPEL</sequence>
<feature type="transmembrane region" description="Helical" evidence="1">
    <location>
        <begin position="62"/>
        <end position="82"/>
    </location>
</feature>
<dbReference type="AlphaFoldDB" id="A0A2M8KCY4"/>
<dbReference type="EMBL" id="PFDX01000002">
    <property type="protein sequence ID" value="PJE57791.1"/>
    <property type="molecule type" value="Genomic_DNA"/>
</dbReference>
<dbReference type="PANTHER" id="PTHR37309:SF1">
    <property type="entry name" value="SLR0284 PROTEIN"/>
    <property type="match status" value="1"/>
</dbReference>
<name>A0A2M8KCY4_9BACT</name>
<keyword evidence="1" id="KW-1133">Transmembrane helix</keyword>
<evidence type="ECO:0008006" key="4">
    <source>
        <dbReference type="Google" id="ProtNLM"/>
    </source>
</evidence>
<feature type="transmembrane region" description="Helical" evidence="1">
    <location>
        <begin position="94"/>
        <end position="111"/>
    </location>
</feature>
<accession>A0A2M8KCY4</accession>
<dbReference type="InterPro" id="IPR007165">
    <property type="entry name" value="Phage_holin_4_2"/>
</dbReference>
<reference evidence="3" key="1">
    <citation type="submission" date="2017-09" db="EMBL/GenBank/DDBJ databases">
        <title>Depth-based differentiation of microbial function through sediment-hosted aquifers and enrichment of novel symbionts in the deep terrestrial subsurface.</title>
        <authorList>
            <person name="Probst A.J."/>
            <person name="Ladd B."/>
            <person name="Jarett J.K."/>
            <person name="Geller-Mcgrath D.E."/>
            <person name="Sieber C.M.K."/>
            <person name="Emerson J.B."/>
            <person name="Anantharaman K."/>
            <person name="Thomas B.C."/>
            <person name="Malmstrom R."/>
            <person name="Stieglmeier M."/>
            <person name="Klingl A."/>
            <person name="Woyke T."/>
            <person name="Ryan C.M."/>
            <person name="Banfield J.F."/>
        </authorList>
    </citation>
    <scope>NUCLEOTIDE SEQUENCE [LARGE SCALE GENOMIC DNA]</scope>
</reference>
<dbReference type="PANTHER" id="PTHR37309">
    <property type="entry name" value="SLR0284 PROTEIN"/>
    <property type="match status" value="1"/>
</dbReference>
<keyword evidence="1" id="KW-0472">Membrane</keyword>
<comment type="caution">
    <text evidence="2">The sequence shown here is derived from an EMBL/GenBank/DDBJ whole genome shotgun (WGS) entry which is preliminary data.</text>
</comment>
<proteinExistence type="predicted"/>
<dbReference type="Pfam" id="PF04020">
    <property type="entry name" value="Phage_holin_4_2"/>
    <property type="match status" value="1"/>
</dbReference>
<dbReference type="Proteomes" id="UP000231648">
    <property type="component" value="Unassembled WGS sequence"/>
</dbReference>
<protein>
    <recommendedName>
        <fullName evidence="4">Phage holin family protein</fullName>
    </recommendedName>
</protein>
<keyword evidence="1" id="KW-0812">Transmembrane</keyword>
<gene>
    <name evidence="2" type="ORF">COU82_00150</name>
</gene>
<feature type="transmembrane region" description="Helical" evidence="1">
    <location>
        <begin position="34"/>
        <end position="55"/>
    </location>
</feature>